<dbReference type="RefSeq" id="WP_353884607.1">
    <property type="nucleotide sequence ID" value="NZ_LT608334.1"/>
</dbReference>
<accession>A0A212LG54</accession>
<organism evidence="1">
    <name type="scientific">uncultured Pleomorphomonas sp</name>
    <dbReference type="NCBI Taxonomy" id="442121"/>
    <lineage>
        <taxon>Bacteria</taxon>
        <taxon>Pseudomonadati</taxon>
        <taxon>Pseudomonadota</taxon>
        <taxon>Alphaproteobacteria</taxon>
        <taxon>Hyphomicrobiales</taxon>
        <taxon>Pleomorphomonadaceae</taxon>
        <taxon>Pleomorphomonas</taxon>
        <taxon>environmental samples</taxon>
    </lineage>
</organism>
<sequence>MLRHYLYEAANYLLTTVRQPSALRNWGLKLMKRVGAKKARTAVARKLAVLLLGLWKRGEHFEVRPA</sequence>
<protein>
    <recommendedName>
        <fullName evidence="2">Transposase</fullName>
    </recommendedName>
</protein>
<dbReference type="EMBL" id="FMJD01000008">
    <property type="protein sequence ID" value="SCM76460.1"/>
    <property type="molecule type" value="Genomic_DNA"/>
</dbReference>
<gene>
    <name evidence="1" type="ORF">KL86PLE_40265</name>
</gene>
<dbReference type="AlphaFoldDB" id="A0A212LG54"/>
<evidence type="ECO:0008006" key="2">
    <source>
        <dbReference type="Google" id="ProtNLM"/>
    </source>
</evidence>
<proteinExistence type="predicted"/>
<evidence type="ECO:0000313" key="1">
    <source>
        <dbReference type="EMBL" id="SCM76460.1"/>
    </source>
</evidence>
<name>A0A212LG54_9HYPH</name>
<reference evidence="1" key="1">
    <citation type="submission" date="2016-08" db="EMBL/GenBank/DDBJ databases">
        <authorList>
            <person name="Seilhamer J.J."/>
        </authorList>
    </citation>
    <scope>NUCLEOTIDE SEQUENCE</scope>
    <source>
        <strain evidence="1">86</strain>
    </source>
</reference>